<proteinExistence type="predicted"/>
<feature type="domain" description="GGDEF" evidence="5">
    <location>
        <begin position="228"/>
        <end position="361"/>
    </location>
</feature>
<dbReference type="InterPro" id="IPR058245">
    <property type="entry name" value="NreC/VraR/RcsB-like_REC"/>
</dbReference>
<dbReference type="PANTHER" id="PTHR46663:SF2">
    <property type="entry name" value="GGDEF DOMAIN-CONTAINING PROTEIN"/>
    <property type="match status" value="1"/>
</dbReference>
<dbReference type="PANTHER" id="PTHR46663">
    <property type="entry name" value="DIGUANYLATE CYCLASE DGCT-RELATED"/>
    <property type="match status" value="1"/>
</dbReference>
<comment type="caution">
    <text evidence="6">The sequence shown here is derived from an EMBL/GenBank/DDBJ whole genome shotgun (WGS) entry which is preliminary data.</text>
</comment>
<dbReference type="Gene3D" id="3.30.70.270">
    <property type="match status" value="1"/>
</dbReference>
<comment type="cofactor">
    <cofactor evidence="1">
        <name>Mg(2+)</name>
        <dbReference type="ChEBI" id="CHEBI:18420"/>
    </cofactor>
</comment>
<dbReference type="GO" id="GO:0016020">
    <property type="term" value="C:membrane"/>
    <property type="evidence" value="ECO:0007669"/>
    <property type="project" value="InterPro"/>
</dbReference>
<dbReference type="RefSeq" id="WP_303492447.1">
    <property type="nucleotide sequence ID" value="NZ_JAUOPB010000005.1"/>
</dbReference>
<name>A0AAW7X7I9_9GAMM</name>
<feature type="modified residue" description="4-aspartylphosphate" evidence="2">
    <location>
        <position position="54"/>
    </location>
</feature>
<evidence type="ECO:0000259" key="3">
    <source>
        <dbReference type="PROSITE" id="PS50110"/>
    </source>
</evidence>
<dbReference type="GO" id="GO:0000160">
    <property type="term" value="P:phosphorelay signal transduction system"/>
    <property type="evidence" value="ECO:0007669"/>
    <property type="project" value="InterPro"/>
</dbReference>
<dbReference type="CDD" id="cd01949">
    <property type="entry name" value="GGDEF"/>
    <property type="match status" value="1"/>
</dbReference>
<dbReference type="SUPFAM" id="SSF52172">
    <property type="entry name" value="CheY-like"/>
    <property type="match status" value="1"/>
</dbReference>
<dbReference type="Gene3D" id="3.40.50.2300">
    <property type="match status" value="1"/>
</dbReference>
<dbReference type="NCBIfam" id="TIGR00254">
    <property type="entry name" value="GGDEF"/>
    <property type="match status" value="1"/>
</dbReference>
<reference evidence="6" key="1">
    <citation type="submission" date="2023-07" db="EMBL/GenBank/DDBJ databases">
        <title>Genome content predicts the carbon catabolic preferences of heterotrophic bacteria.</title>
        <authorList>
            <person name="Gralka M."/>
        </authorList>
    </citation>
    <scope>NUCLEOTIDE SEQUENCE</scope>
    <source>
        <strain evidence="6">I3M17_2</strain>
    </source>
</reference>
<feature type="domain" description="Response regulatory" evidence="3">
    <location>
        <begin position="2"/>
        <end position="119"/>
    </location>
</feature>
<dbReference type="InterPro" id="IPR011006">
    <property type="entry name" value="CheY-like_superfamily"/>
</dbReference>
<dbReference type="SMART" id="SM00267">
    <property type="entry name" value="GGDEF"/>
    <property type="match status" value="1"/>
</dbReference>
<dbReference type="Proteomes" id="UP001169760">
    <property type="component" value="Unassembled WGS sequence"/>
</dbReference>
<keyword evidence="6" id="KW-0808">Transferase</keyword>
<dbReference type="PROSITE" id="PS50887">
    <property type="entry name" value="GGDEF"/>
    <property type="match status" value="1"/>
</dbReference>
<dbReference type="InterPro" id="IPR029787">
    <property type="entry name" value="Nucleotide_cyclase"/>
</dbReference>
<evidence type="ECO:0000256" key="1">
    <source>
        <dbReference type="ARBA" id="ARBA00001946"/>
    </source>
</evidence>
<feature type="domain" description="HAMP" evidence="4">
    <location>
        <begin position="142"/>
        <end position="192"/>
    </location>
</feature>
<dbReference type="SMART" id="SM00448">
    <property type="entry name" value="REC"/>
    <property type="match status" value="1"/>
</dbReference>
<dbReference type="InterPro" id="IPR000160">
    <property type="entry name" value="GGDEF_dom"/>
</dbReference>
<sequence>MKALLIDDHSLVRDGIEMLLTIRLGFDSVYHAENGAQALTCLAQDSLVDLVLLDYKLGEESGLTVLAQIKALYPTLKIAMMSGEDQAQPIVQALGEGAVGFIPKNLSSQDLAQAIQLVLDGQIFVPKLKDTKAVQQVDEAVTSAQRQIAQIAELARRVIRDKDFSQRIELGESNEVTSAFNSLLEELQQDRSRLQQLAFTDELTGLANRRLFLDRAEQGLRHAKRTKSLTGLLYLDLDSFKQLNDTQGHDAGDQVLKEVGERLKAGIREVDTAARLGGDEFTAVLLDIFNEASAQDLVARVFNALIKPIALEGGATWTPKASIGVALTNGEATLQDVMNRADALMYRAKQGGKNQFIIEGEN</sequence>
<evidence type="ECO:0000259" key="5">
    <source>
        <dbReference type="PROSITE" id="PS50887"/>
    </source>
</evidence>
<dbReference type="EMBL" id="JAUOPB010000005">
    <property type="protein sequence ID" value="MDO6422442.1"/>
    <property type="molecule type" value="Genomic_DNA"/>
</dbReference>
<evidence type="ECO:0000313" key="6">
    <source>
        <dbReference type="EMBL" id="MDO6422442.1"/>
    </source>
</evidence>
<keyword evidence="6" id="KW-0548">Nucleotidyltransferase</keyword>
<dbReference type="FunFam" id="3.30.70.270:FF:000001">
    <property type="entry name" value="Diguanylate cyclase domain protein"/>
    <property type="match status" value="1"/>
</dbReference>
<dbReference type="PROSITE" id="PS50110">
    <property type="entry name" value="RESPONSE_REGULATORY"/>
    <property type="match status" value="1"/>
</dbReference>
<evidence type="ECO:0000259" key="4">
    <source>
        <dbReference type="PROSITE" id="PS50885"/>
    </source>
</evidence>
<accession>A0AAW7X7I9</accession>
<keyword evidence="2" id="KW-0597">Phosphoprotein</keyword>
<protein>
    <submittedName>
        <fullName evidence="6">Diguanylate cyclase</fullName>
        <ecNumber evidence="6">2.7.7.65</ecNumber>
    </submittedName>
</protein>
<dbReference type="InterPro" id="IPR001789">
    <property type="entry name" value="Sig_transdc_resp-reg_receiver"/>
</dbReference>
<dbReference type="InterPro" id="IPR043128">
    <property type="entry name" value="Rev_trsase/Diguanyl_cyclase"/>
</dbReference>
<dbReference type="PROSITE" id="PS50885">
    <property type="entry name" value="HAMP"/>
    <property type="match status" value="1"/>
</dbReference>
<dbReference type="Pfam" id="PF00072">
    <property type="entry name" value="Response_reg"/>
    <property type="match status" value="1"/>
</dbReference>
<dbReference type="InterPro" id="IPR052163">
    <property type="entry name" value="DGC-Regulatory_Protein"/>
</dbReference>
<evidence type="ECO:0000256" key="2">
    <source>
        <dbReference type="PROSITE-ProRule" id="PRU00169"/>
    </source>
</evidence>
<dbReference type="Pfam" id="PF00990">
    <property type="entry name" value="GGDEF"/>
    <property type="match status" value="1"/>
</dbReference>
<dbReference type="SUPFAM" id="SSF55073">
    <property type="entry name" value="Nucleotide cyclase"/>
    <property type="match status" value="1"/>
</dbReference>
<dbReference type="EC" id="2.7.7.65" evidence="6"/>
<dbReference type="CDD" id="cd17535">
    <property type="entry name" value="REC_NarL-like"/>
    <property type="match status" value="1"/>
</dbReference>
<organism evidence="6 7">
    <name type="scientific">Saccharophagus degradans</name>
    <dbReference type="NCBI Taxonomy" id="86304"/>
    <lineage>
        <taxon>Bacteria</taxon>
        <taxon>Pseudomonadati</taxon>
        <taxon>Pseudomonadota</taxon>
        <taxon>Gammaproteobacteria</taxon>
        <taxon>Cellvibrionales</taxon>
        <taxon>Cellvibrionaceae</taxon>
        <taxon>Saccharophagus</taxon>
    </lineage>
</organism>
<dbReference type="InterPro" id="IPR003660">
    <property type="entry name" value="HAMP_dom"/>
</dbReference>
<gene>
    <name evidence="6" type="ORF">Q4521_08145</name>
</gene>
<dbReference type="GO" id="GO:0052621">
    <property type="term" value="F:diguanylate cyclase activity"/>
    <property type="evidence" value="ECO:0007669"/>
    <property type="project" value="UniProtKB-EC"/>
</dbReference>
<evidence type="ECO:0000313" key="7">
    <source>
        <dbReference type="Proteomes" id="UP001169760"/>
    </source>
</evidence>
<dbReference type="AlphaFoldDB" id="A0AAW7X7I9"/>